<dbReference type="EMBL" id="BK016198">
    <property type="protein sequence ID" value="DAG01810.1"/>
    <property type="molecule type" value="Genomic_DNA"/>
</dbReference>
<organism evidence="1">
    <name type="scientific">Siphoviridae sp. ctjsp22</name>
    <dbReference type="NCBI Taxonomy" id="2825636"/>
    <lineage>
        <taxon>Viruses</taxon>
        <taxon>Duplodnaviria</taxon>
        <taxon>Heunggongvirae</taxon>
        <taxon>Uroviricota</taxon>
        <taxon>Caudoviricetes</taxon>
    </lineage>
</organism>
<protein>
    <submittedName>
        <fullName evidence="1">Uncharacterized protein</fullName>
    </submittedName>
</protein>
<accession>A0A8S5V4X5</accession>
<proteinExistence type="predicted"/>
<reference evidence="1" key="1">
    <citation type="journal article" date="2021" name="Proc. Natl. Acad. Sci. U.S.A.">
        <title>A Catalog of Tens of Thousands of Viruses from Human Metagenomes Reveals Hidden Associations with Chronic Diseases.</title>
        <authorList>
            <person name="Tisza M.J."/>
            <person name="Buck C.B."/>
        </authorList>
    </citation>
    <scope>NUCLEOTIDE SEQUENCE</scope>
    <source>
        <strain evidence="1">Ctjsp22</strain>
    </source>
</reference>
<evidence type="ECO:0000313" key="1">
    <source>
        <dbReference type="EMBL" id="DAG01810.1"/>
    </source>
</evidence>
<sequence length="29" mass="3079">MFKLGNNVGDGVKQGEIFAHVITSFLQAG</sequence>
<name>A0A8S5V4X5_9CAUD</name>